<organism evidence="2 3">
    <name type="scientific">Dorcoceras hygrometricum</name>
    <dbReference type="NCBI Taxonomy" id="472368"/>
    <lineage>
        <taxon>Eukaryota</taxon>
        <taxon>Viridiplantae</taxon>
        <taxon>Streptophyta</taxon>
        <taxon>Embryophyta</taxon>
        <taxon>Tracheophyta</taxon>
        <taxon>Spermatophyta</taxon>
        <taxon>Magnoliopsida</taxon>
        <taxon>eudicotyledons</taxon>
        <taxon>Gunneridae</taxon>
        <taxon>Pentapetalae</taxon>
        <taxon>asterids</taxon>
        <taxon>lamiids</taxon>
        <taxon>Lamiales</taxon>
        <taxon>Gesneriaceae</taxon>
        <taxon>Didymocarpoideae</taxon>
        <taxon>Trichosporeae</taxon>
        <taxon>Loxocarpinae</taxon>
        <taxon>Dorcoceras</taxon>
    </lineage>
</organism>
<dbReference type="AlphaFoldDB" id="A0A2Z7DAN2"/>
<gene>
    <name evidence="2" type="ORF">F511_39728</name>
</gene>
<feature type="region of interest" description="Disordered" evidence="1">
    <location>
        <begin position="36"/>
        <end position="67"/>
    </location>
</feature>
<evidence type="ECO:0000313" key="3">
    <source>
        <dbReference type="Proteomes" id="UP000250235"/>
    </source>
</evidence>
<keyword evidence="3" id="KW-1185">Reference proteome</keyword>
<name>A0A2Z7DAN2_9LAMI</name>
<dbReference type="Proteomes" id="UP000250235">
    <property type="component" value="Unassembled WGS sequence"/>
</dbReference>
<evidence type="ECO:0000256" key="1">
    <source>
        <dbReference type="SAM" id="MobiDB-lite"/>
    </source>
</evidence>
<feature type="compositionally biased region" description="Basic and acidic residues" evidence="1">
    <location>
        <begin position="43"/>
        <end position="57"/>
    </location>
</feature>
<evidence type="ECO:0000313" key="2">
    <source>
        <dbReference type="EMBL" id="KZV56750.1"/>
    </source>
</evidence>
<proteinExistence type="predicted"/>
<sequence>MMTSESSHFSWYQNKVLKGCACCRFREAQMVVPQVYMPPRRRLNSDSMDREEGRRDPPPPPPLDASGQLLAGLTRLLEQQSEAARRVRPKAVYECFRKMVVGSVLTDPD</sequence>
<reference evidence="2 3" key="1">
    <citation type="journal article" date="2015" name="Proc. Natl. Acad. Sci. U.S.A.">
        <title>The resurrection genome of Boea hygrometrica: A blueprint for survival of dehydration.</title>
        <authorList>
            <person name="Xiao L."/>
            <person name="Yang G."/>
            <person name="Zhang L."/>
            <person name="Yang X."/>
            <person name="Zhao S."/>
            <person name="Ji Z."/>
            <person name="Zhou Q."/>
            <person name="Hu M."/>
            <person name="Wang Y."/>
            <person name="Chen M."/>
            <person name="Xu Y."/>
            <person name="Jin H."/>
            <person name="Xiao X."/>
            <person name="Hu G."/>
            <person name="Bao F."/>
            <person name="Hu Y."/>
            <person name="Wan P."/>
            <person name="Li L."/>
            <person name="Deng X."/>
            <person name="Kuang T."/>
            <person name="Xiang C."/>
            <person name="Zhu J.K."/>
            <person name="Oliver M.J."/>
            <person name="He Y."/>
        </authorList>
    </citation>
    <scope>NUCLEOTIDE SEQUENCE [LARGE SCALE GENOMIC DNA]</scope>
    <source>
        <strain evidence="3">cv. XS01</strain>
    </source>
</reference>
<protein>
    <submittedName>
        <fullName evidence="2">Floral homeotic protein APETALA 2-like</fullName>
    </submittedName>
</protein>
<accession>A0A2Z7DAN2</accession>
<dbReference type="EMBL" id="KQ987816">
    <property type="protein sequence ID" value="KZV56750.1"/>
    <property type="molecule type" value="Genomic_DNA"/>
</dbReference>